<dbReference type="SMART" id="SM00345">
    <property type="entry name" value="HTH_GNTR"/>
    <property type="match status" value="1"/>
</dbReference>
<keyword evidence="6" id="KW-1185">Reference proteome</keyword>
<dbReference type="PANTHER" id="PTHR44846">
    <property type="entry name" value="MANNOSYL-D-GLYCERATE TRANSPORT/METABOLISM SYSTEM REPRESSOR MNGR-RELATED"/>
    <property type="match status" value="1"/>
</dbReference>
<dbReference type="InterPro" id="IPR036388">
    <property type="entry name" value="WH-like_DNA-bd_sf"/>
</dbReference>
<dbReference type="GO" id="GO:0003700">
    <property type="term" value="F:DNA-binding transcription factor activity"/>
    <property type="evidence" value="ECO:0007669"/>
    <property type="project" value="InterPro"/>
</dbReference>
<dbReference type="InterPro" id="IPR028978">
    <property type="entry name" value="Chorismate_lyase_/UTRA_dom_sf"/>
</dbReference>
<reference evidence="5" key="1">
    <citation type="submission" date="2020-08" db="EMBL/GenBank/DDBJ databases">
        <title>Genome public.</title>
        <authorList>
            <person name="Liu C."/>
            <person name="Sun Q."/>
        </authorList>
    </citation>
    <scope>NUCLEOTIDE SEQUENCE</scope>
    <source>
        <strain evidence="5">NSJ-12</strain>
    </source>
</reference>
<dbReference type="Gene3D" id="1.10.10.10">
    <property type="entry name" value="Winged helix-like DNA-binding domain superfamily/Winged helix DNA-binding domain"/>
    <property type="match status" value="1"/>
</dbReference>
<evidence type="ECO:0000256" key="1">
    <source>
        <dbReference type="ARBA" id="ARBA00023015"/>
    </source>
</evidence>
<gene>
    <name evidence="5" type="ORF">H8718_04815</name>
</gene>
<sequence>MLVRSKGAPTLKEQLISIIKSDIETGVYKEGELLPREIDYEEKYGVSRITVRAAIGELEQKGYVERIKGKGTIVLKYRKSEPLLKIEGFTDEMRAKGIVPTTASAMIKLVKADADCGEALGIEKGMPVYELIRVRCINGIPIVRFKTYIKSTIDMSLDSNLYYESLYEYLRREQGIEISKIKQRITAGLADEVLAKELNCNKKGPMLILKRVGYDQNDEVFEYTEGQYVASRYEYYMELTK</sequence>
<evidence type="ECO:0000256" key="3">
    <source>
        <dbReference type="ARBA" id="ARBA00023163"/>
    </source>
</evidence>
<keyword evidence="3" id="KW-0804">Transcription</keyword>
<dbReference type="PRINTS" id="PR00035">
    <property type="entry name" value="HTHGNTR"/>
</dbReference>
<dbReference type="PROSITE" id="PS50949">
    <property type="entry name" value="HTH_GNTR"/>
    <property type="match status" value="1"/>
</dbReference>
<dbReference type="GO" id="GO:0045892">
    <property type="term" value="P:negative regulation of DNA-templated transcription"/>
    <property type="evidence" value="ECO:0007669"/>
    <property type="project" value="TreeGrafter"/>
</dbReference>
<organism evidence="5 6">
    <name type="scientific">Zhenhengia yiwuensis</name>
    <dbReference type="NCBI Taxonomy" id="2763666"/>
    <lineage>
        <taxon>Bacteria</taxon>
        <taxon>Bacillati</taxon>
        <taxon>Bacillota</taxon>
        <taxon>Clostridia</taxon>
        <taxon>Lachnospirales</taxon>
        <taxon>Lachnospiraceae</taxon>
        <taxon>Zhenhengia</taxon>
    </lineage>
</organism>
<dbReference type="SUPFAM" id="SSF46785">
    <property type="entry name" value="Winged helix' DNA-binding domain"/>
    <property type="match status" value="1"/>
</dbReference>
<dbReference type="Proteomes" id="UP000655830">
    <property type="component" value="Unassembled WGS sequence"/>
</dbReference>
<dbReference type="InterPro" id="IPR036390">
    <property type="entry name" value="WH_DNA-bd_sf"/>
</dbReference>
<dbReference type="AlphaFoldDB" id="A0A926EIL5"/>
<dbReference type="InterPro" id="IPR000524">
    <property type="entry name" value="Tscrpt_reg_HTH_GntR"/>
</dbReference>
<protein>
    <submittedName>
        <fullName evidence="5">GntR family transcriptional regulator</fullName>
    </submittedName>
</protein>
<dbReference type="SUPFAM" id="SSF64288">
    <property type="entry name" value="Chorismate lyase-like"/>
    <property type="match status" value="1"/>
</dbReference>
<comment type="caution">
    <text evidence="5">The sequence shown here is derived from an EMBL/GenBank/DDBJ whole genome shotgun (WGS) entry which is preliminary data.</text>
</comment>
<dbReference type="Pfam" id="PF07702">
    <property type="entry name" value="UTRA"/>
    <property type="match status" value="1"/>
</dbReference>
<dbReference type="InterPro" id="IPR050679">
    <property type="entry name" value="Bact_HTH_transcr_reg"/>
</dbReference>
<dbReference type="RefSeq" id="WP_249331980.1">
    <property type="nucleotide sequence ID" value="NZ_JACRSY010000006.1"/>
</dbReference>
<dbReference type="SMART" id="SM00866">
    <property type="entry name" value="UTRA"/>
    <property type="match status" value="1"/>
</dbReference>
<dbReference type="Gene3D" id="3.40.1410.10">
    <property type="entry name" value="Chorismate lyase-like"/>
    <property type="match status" value="1"/>
</dbReference>
<proteinExistence type="predicted"/>
<dbReference type="Pfam" id="PF00392">
    <property type="entry name" value="GntR"/>
    <property type="match status" value="1"/>
</dbReference>
<keyword evidence="1" id="KW-0805">Transcription regulation</keyword>
<dbReference type="EMBL" id="JACRSY010000006">
    <property type="protein sequence ID" value="MBC8578852.1"/>
    <property type="molecule type" value="Genomic_DNA"/>
</dbReference>
<dbReference type="CDD" id="cd07377">
    <property type="entry name" value="WHTH_GntR"/>
    <property type="match status" value="1"/>
</dbReference>
<evidence type="ECO:0000256" key="2">
    <source>
        <dbReference type="ARBA" id="ARBA00023125"/>
    </source>
</evidence>
<dbReference type="PANTHER" id="PTHR44846:SF1">
    <property type="entry name" value="MANNOSYL-D-GLYCERATE TRANSPORT_METABOLISM SYSTEM REPRESSOR MNGR-RELATED"/>
    <property type="match status" value="1"/>
</dbReference>
<dbReference type="InterPro" id="IPR011663">
    <property type="entry name" value="UTRA"/>
</dbReference>
<accession>A0A926EIL5</accession>
<name>A0A926EIL5_9FIRM</name>
<feature type="domain" description="HTH gntR-type" evidence="4">
    <location>
        <begin position="9"/>
        <end position="77"/>
    </location>
</feature>
<keyword evidence="2" id="KW-0238">DNA-binding</keyword>
<dbReference type="GO" id="GO:0003677">
    <property type="term" value="F:DNA binding"/>
    <property type="evidence" value="ECO:0007669"/>
    <property type="project" value="UniProtKB-KW"/>
</dbReference>
<evidence type="ECO:0000259" key="4">
    <source>
        <dbReference type="PROSITE" id="PS50949"/>
    </source>
</evidence>
<evidence type="ECO:0000313" key="6">
    <source>
        <dbReference type="Proteomes" id="UP000655830"/>
    </source>
</evidence>
<evidence type="ECO:0000313" key="5">
    <source>
        <dbReference type="EMBL" id="MBC8578852.1"/>
    </source>
</evidence>